<evidence type="ECO:0000313" key="3">
    <source>
        <dbReference type="EMBL" id="MDQ0344654.1"/>
    </source>
</evidence>
<feature type="transmembrane region" description="Helical" evidence="1">
    <location>
        <begin position="179"/>
        <end position="199"/>
    </location>
</feature>
<proteinExistence type="predicted"/>
<dbReference type="SUPFAM" id="SSF48317">
    <property type="entry name" value="Acid phosphatase/Vanadium-dependent haloperoxidase"/>
    <property type="match status" value="1"/>
</dbReference>
<sequence length="209" mass="24186">MAKKIFLIISLILFFGLGFSYNLGFFTKIDISTLRFFEGIRTTFFNGFFYFFTELGSKDFIIPISVVVLIFLLIKKKHLEASFLILAFLGMTGLNHLLKGWIHRERPSLTPLFHESGFSFPSGHAMGSIVVFGFLFYLFMYMIRIGRKFYYVWLTVTILLIVLISVSRMYIGVHFPTDIIAGLSAGYAYLYFIISLYHLSVQKRPLSRK</sequence>
<name>A0ABU0D8A3_9BACI</name>
<evidence type="ECO:0000259" key="2">
    <source>
        <dbReference type="SMART" id="SM00014"/>
    </source>
</evidence>
<keyword evidence="1" id="KW-1133">Transmembrane helix</keyword>
<dbReference type="RefSeq" id="WP_244682817.1">
    <property type="nucleotide sequence ID" value="NZ_JALIRM010000013.1"/>
</dbReference>
<keyword evidence="4" id="KW-1185">Reference proteome</keyword>
<dbReference type="Pfam" id="PF01569">
    <property type="entry name" value="PAP2"/>
    <property type="match status" value="1"/>
</dbReference>
<feature type="transmembrane region" description="Helical" evidence="1">
    <location>
        <begin position="44"/>
        <end position="74"/>
    </location>
</feature>
<dbReference type="CDD" id="cd03392">
    <property type="entry name" value="PAP2_like_2"/>
    <property type="match status" value="1"/>
</dbReference>
<feature type="domain" description="Phosphatidic acid phosphatase type 2/haloperoxidase" evidence="2">
    <location>
        <begin position="83"/>
        <end position="194"/>
    </location>
</feature>
<reference evidence="3 4" key="1">
    <citation type="submission" date="2023-07" db="EMBL/GenBank/DDBJ databases">
        <title>Genomic Encyclopedia of Type Strains, Phase IV (KMG-IV): sequencing the most valuable type-strain genomes for metagenomic binning, comparative biology and taxonomic classification.</title>
        <authorList>
            <person name="Goeker M."/>
        </authorList>
    </citation>
    <scope>NUCLEOTIDE SEQUENCE [LARGE SCALE GENOMIC DNA]</scope>
    <source>
        <strain evidence="3 4">DSM 27848</strain>
    </source>
</reference>
<protein>
    <submittedName>
        <fullName evidence="3">Undecaprenyl-diphosphatase</fullName>
        <ecNumber evidence="3">3.6.1.27</ecNumber>
    </submittedName>
</protein>
<comment type="caution">
    <text evidence="3">The sequence shown here is derived from an EMBL/GenBank/DDBJ whole genome shotgun (WGS) entry which is preliminary data.</text>
</comment>
<dbReference type="GO" id="GO:0050380">
    <property type="term" value="F:undecaprenyl-diphosphatase activity"/>
    <property type="evidence" value="ECO:0007669"/>
    <property type="project" value="UniProtKB-EC"/>
</dbReference>
<evidence type="ECO:0000313" key="4">
    <source>
        <dbReference type="Proteomes" id="UP001232343"/>
    </source>
</evidence>
<dbReference type="SMART" id="SM00014">
    <property type="entry name" value="acidPPc"/>
    <property type="match status" value="1"/>
</dbReference>
<keyword evidence="3" id="KW-0378">Hydrolase</keyword>
<dbReference type="InterPro" id="IPR000326">
    <property type="entry name" value="PAP2/HPO"/>
</dbReference>
<dbReference type="PANTHER" id="PTHR14969:SF13">
    <property type="entry name" value="AT30094P"/>
    <property type="match status" value="1"/>
</dbReference>
<keyword evidence="1" id="KW-0812">Transmembrane</keyword>
<feature type="transmembrane region" description="Helical" evidence="1">
    <location>
        <begin position="122"/>
        <end position="143"/>
    </location>
</feature>
<keyword evidence="1" id="KW-0472">Membrane</keyword>
<gene>
    <name evidence="3" type="ORF">J2S14_003498</name>
</gene>
<dbReference type="EMBL" id="JAUSUO010000010">
    <property type="protein sequence ID" value="MDQ0344654.1"/>
    <property type="molecule type" value="Genomic_DNA"/>
</dbReference>
<feature type="transmembrane region" description="Helical" evidence="1">
    <location>
        <begin position="150"/>
        <end position="173"/>
    </location>
</feature>
<dbReference type="EC" id="3.6.1.27" evidence="3"/>
<dbReference type="Proteomes" id="UP001232343">
    <property type="component" value="Unassembled WGS sequence"/>
</dbReference>
<dbReference type="Gene3D" id="1.20.144.10">
    <property type="entry name" value="Phosphatidic acid phosphatase type 2/haloperoxidase"/>
    <property type="match status" value="2"/>
</dbReference>
<feature type="transmembrane region" description="Helical" evidence="1">
    <location>
        <begin position="81"/>
        <end position="102"/>
    </location>
</feature>
<evidence type="ECO:0000256" key="1">
    <source>
        <dbReference type="SAM" id="Phobius"/>
    </source>
</evidence>
<organism evidence="3 4">
    <name type="scientific">Lederbergia wuyishanensis</name>
    <dbReference type="NCBI Taxonomy" id="1347903"/>
    <lineage>
        <taxon>Bacteria</taxon>
        <taxon>Bacillati</taxon>
        <taxon>Bacillota</taxon>
        <taxon>Bacilli</taxon>
        <taxon>Bacillales</taxon>
        <taxon>Bacillaceae</taxon>
        <taxon>Lederbergia</taxon>
    </lineage>
</organism>
<accession>A0ABU0D8A3</accession>
<dbReference type="PANTHER" id="PTHR14969">
    <property type="entry name" value="SPHINGOSINE-1-PHOSPHATE PHOSPHOHYDROLASE"/>
    <property type="match status" value="1"/>
</dbReference>
<dbReference type="InterPro" id="IPR036938">
    <property type="entry name" value="PAP2/HPO_sf"/>
</dbReference>